<gene>
    <name evidence="1" type="ORF">ACOLOM_LOCUS2041</name>
</gene>
<feature type="non-terminal residue" evidence="1">
    <location>
        <position position="154"/>
    </location>
</feature>
<keyword evidence="2" id="KW-1185">Reference proteome</keyword>
<reference evidence="1" key="1">
    <citation type="submission" date="2021-06" db="EMBL/GenBank/DDBJ databases">
        <authorList>
            <person name="Kallberg Y."/>
            <person name="Tangrot J."/>
            <person name="Rosling A."/>
        </authorList>
    </citation>
    <scope>NUCLEOTIDE SEQUENCE</scope>
    <source>
        <strain evidence="1">CL356</strain>
    </source>
</reference>
<dbReference type="EMBL" id="CAJVPT010002520">
    <property type="protein sequence ID" value="CAG8482608.1"/>
    <property type="molecule type" value="Genomic_DNA"/>
</dbReference>
<evidence type="ECO:0000313" key="1">
    <source>
        <dbReference type="EMBL" id="CAG8482608.1"/>
    </source>
</evidence>
<protein>
    <submittedName>
        <fullName evidence="1">15408_t:CDS:1</fullName>
    </submittedName>
</protein>
<proteinExistence type="predicted"/>
<accession>A0ACA9KMN5</accession>
<comment type="caution">
    <text evidence="1">The sequence shown here is derived from an EMBL/GenBank/DDBJ whole genome shotgun (WGS) entry which is preliminary data.</text>
</comment>
<evidence type="ECO:0000313" key="2">
    <source>
        <dbReference type="Proteomes" id="UP000789525"/>
    </source>
</evidence>
<organism evidence="1 2">
    <name type="scientific">Acaulospora colombiana</name>
    <dbReference type="NCBI Taxonomy" id="27376"/>
    <lineage>
        <taxon>Eukaryota</taxon>
        <taxon>Fungi</taxon>
        <taxon>Fungi incertae sedis</taxon>
        <taxon>Mucoromycota</taxon>
        <taxon>Glomeromycotina</taxon>
        <taxon>Glomeromycetes</taxon>
        <taxon>Diversisporales</taxon>
        <taxon>Acaulosporaceae</taxon>
        <taxon>Acaulospora</taxon>
    </lineage>
</organism>
<name>A0ACA9KMN5_9GLOM</name>
<dbReference type="Proteomes" id="UP000789525">
    <property type="component" value="Unassembled WGS sequence"/>
</dbReference>
<sequence length="154" mass="17325">MPSVLDLELRFDDKENKFLAEIRMVWKCQNKDIDIVKGENERVELGIFGTQLDPETTIGVRVVIGKDRNEPAVSDVQKTHVTVSVSWPMVVCACDNIKVEESAPLFAPTPLPLSLLFPSSTKLKYILPKDNSHSRSFWPKDAVRVPVGNLDHLN</sequence>